<feature type="domain" description="Glycosyl hydrolase family 13 catalytic" evidence="2">
    <location>
        <begin position="36"/>
        <end position="433"/>
    </location>
</feature>
<accession>A0ABR7SF28</accession>
<dbReference type="Proteomes" id="UP000642284">
    <property type="component" value="Unassembled WGS sequence"/>
</dbReference>
<evidence type="ECO:0000313" key="4">
    <source>
        <dbReference type="Proteomes" id="UP000642284"/>
    </source>
</evidence>
<gene>
    <name evidence="3" type="ORF">H9Y04_10010</name>
</gene>
<name>A0ABR7SF28_9ACTN</name>
<dbReference type="SUPFAM" id="SSF51445">
    <property type="entry name" value="(Trans)glycosidases"/>
    <property type="match status" value="1"/>
</dbReference>
<dbReference type="PANTHER" id="PTHR10357">
    <property type="entry name" value="ALPHA-AMYLASE FAMILY MEMBER"/>
    <property type="match status" value="1"/>
</dbReference>
<keyword evidence="4" id="KW-1185">Reference proteome</keyword>
<dbReference type="PANTHER" id="PTHR10357:SF179">
    <property type="entry name" value="NEUTRAL AND BASIC AMINO ACID TRANSPORT PROTEIN RBAT"/>
    <property type="match status" value="1"/>
</dbReference>
<dbReference type="InterPro" id="IPR045857">
    <property type="entry name" value="O16G_dom_2"/>
</dbReference>
<dbReference type="SMART" id="SM00642">
    <property type="entry name" value="Aamy"/>
    <property type="match status" value="1"/>
</dbReference>
<comment type="caution">
    <text evidence="3">The sequence shown here is derived from an EMBL/GenBank/DDBJ whole genome shotgun (WGS) entry which is preliminary data.</text>
</comment>
<keyword evidence="3" id="KW-0378">Hydrolase</keyword>
<dbReference type="RefSeq" id="WP_187813375.1">
    <property type="nucleotide sequence ID" value="NZ_JACTVJ010000005.1"/>
</dbReference>
<dbReference type="CDD" id="cd11332">
    <property type="entry name" value="AmyAc_OligoGlu_TS"/>
    <property type="match status" value="1"/>
</dbReference>
<dbReference type="Gene3D" id="3.20.20.80">
    <property type="entry name" value="Glycosidases"/>
    <property type="match status" value="1"/>
</dbReference>
<evidence type="ECO:0000259" key="2">
    <source>
        <dbReference type="SMART" id="SM00642"/>
    </source>
</evidence>
<evidence type="ECO:0000313" key="3">
    <source>
        <dbReference type="EMBL" id="MBC9712903.1"/>
    </source>
</evidence>
<sequence length="550" mass="61298">MVNSEVSIPHIEPQNGQSTAGIRRSAPWWRSAAIYQIYPRSYADGNGDGIGDIAGIRARLPHLRELGVDAVWISPWYPSPMADGGYDVADYRDIDPLFGTLAEAEALIDEAHELDIRVIIDIVPNHCSDQHPLFRAALEAGPGAPERELFWFRPGRGTAGELPPNNWTSAFGGPGWRRVTEPDGTPGEWYFHRFAPGQPDFNWDHPDVRAEFETTLRFWLDRGVDGFRIDVADCLVKDPALPEYVDGGPVPWADQDGVHEIYRQWRAVLDAYDHEPVFVGEVWTPDPVRFARYLRPDELHTAFNFPFLQSPWDESALRKVIDSTLAEHAPVGATPTWVLSNHDTTRHVTRYGRADTSYALDGRRVHGASADLELGTRRARAAALLTMALPGCVYVYQGDELGLWEVEDIPHELREDPTYQQSGGEDLGRDGCRVPLPWGDEAPDAKAWLPRPAAWAELSVREQAADPDSMLSFYRRALALRREQTALREGEFTWLPSAPGVLAFRRGPGVTCLVNLSDAPVPLPDFDELLLSSGPLAEGVLPADTAVWLR</sequence>
<organism evidence="3 4">
    <name type="scientific">Streptomyces polyasparticus</name>
    <dbReference type="NCBI Taxonomy" id="2767826"/>
    <lineage>
        <taxon>Bacteria</taxon>
        <taxon>Bacillati</taxon>
        <taxon>Actinomycetota</taxon>
        <taxon>Actinomycetes</taxon>
        <taxon>Kitasatosporales</taxon>
        <taxon>Streptomycetaceae</taxon>
        <taxon>Streptomyces</taxon>
    </lineage>
</organism>
<dbReference type="Pfam" id="PF00128">
    <property type="entry name" value="Alpha-amylase"/>
    <property type="match status" value="1"/>
</dbReference>
<comment type="similarity">
    <text evidence="1">Belongs to the glycosyl hydrolase 13 family.</text>
</comment>
<dbReference type="InterPro" id="IPR006047">
    <property type="entry name" value="GH13_cat_dom"/>
</dbReference>
<reference evidence="3 4" key="1">
    <citation type="submission" date="2020-08" db="EMBL/GenBank/DDBJ databases">
        <title>Genemic of Streptomyces polyaspartic.</title>
        <authorList>
            <person name="Liu W."/>
        </authorList>
    </citation>
    <scope>NUCLEOTIDE SEQUENCE [LARGE SCALE GENOMIC DNA]</scope>
    <source>
        <strain evidence="3 4">TRM66268-LWL</strain>
    </source>
</reference>
<dbReference type="GO" id="GO:0016787">
    <property type="term" value="F:hydrolase activity"/>
    <property type="evidence" value="ECO:0007669"/>
    <property type="project" value="UniProtKB-KW"/>
</dbReference>
<proteinExistence type="inferred from homology"/>
<dbReference type="InterPro" id="IPR017853">
    <property type="entry name" value="GH"/>
</dbReference>
<protein>
    <submittedName>
        <fullName evidence="3">Glycoside hydrolase family 13 protein</fullName>
    </submittedName>
</protein>
<dbReference type="EMBL" id="JACTVJ010000005">
    <property type="protein sequence ID" value="MBC9712903.1"/>
    <property type="molecule type" value="Genomic_DNA"/>
</dbReference>
<dbReference type="Gene3D" id="3.90.400.10">
    <property type="entry name" value="Oligo-1,6-glucosidase, Domain 2"/>
    <property type="match status" value="1"/>
</dbReference>
<evidence type="ECO:0000256" key="1">
    <source>
        <dbReference type="ARBA" id="ARBA00008061"/>
    </source>
</evidence>